<evidence type="ECO:0000313" key="5">
    <source>
        <dbReference type="EMBL" id="KAH0940641.1"/>
    </source>
</evidence>
<dbReference type="PANTHER" id="PTHR15231">
    <property type="entry name" value="PHOSPHATIDYLINOSITOL N-ACETYLGLUCOSAMINYLTRANSFERASE SUBUNIT H"/>
    <property type="match status" value="1"/>
</dbReference>
<keyword evidence="3" id="KW-0812">Transmembrane</keyword>
<evidence type="ECO:0000256" key="2">
    <source>
        <dbReference type="ARBA" id="ARBA00009610"/>
    </source>
</evidence>
<evidence type="ECO:0000259" key="4">
    <source>
        <dbReference type="Pfam" id="PF10181"/>
    </source>
</evidence>
<name>A0ABQ8EJ46_BRANA</name>
<evidence type="ECO:0000313" key="6">
    <source>
        <dbReference type="Proteomes" id="UP000824890"/>
    </source>
</evidence>
<dbReference type="EMBL" id="JAGKQM010000001">
    <property type="protein sequence ID" value="KAH0940641.1"/>
    <property type="molecule type" value="Genomic_DNA"/>
</dbReference>
<protein>
    <recommendedName>
        <fullName evidence="4">Phosphatidylinositol N-acetylglucosaminyltransferase subunit H conserved domain-containing protein</fullName>
    </recommendedName>
</protein>
<dbReference type="InterPro" id="IPR044215">
    <property type="entry name" value="PIG-H"/>
</dbReference>
<feature type="non-terminal residue" evidence="5">
    <location>
        <position position="1"/>
    </location>
</feature>
<sequence length="227" mass="25809">VNDGDIYTMVSSSLSSKRYTYIHESGSETRRGAIDIHHVIINRSRSTGYARLMGLAFFLVILGVSINIVLLMFYLYFSMGYLKWIIHLKQDNPVRTLSWSCLLSGFFVVIQSRKLVKKGEEALLHESVIIMPTFGIQLETQYLSGKTVSRFIPIDKVLKPVLVECVTPVTCYWSLSLFLRGEEQLTLVFKELRPSLKMLVPIWKALCTLIGTDQSEIITEEKHVVSG</sequence>
<organism evidence="5 6">
    <name type="scientific">Brassica napus</name>
    <name type="common">Rape</name>
    <dbReference type="NCBI Taxonomy" id="3708"/>
    <lineage>
        <taxon>Eukaryota</taxon>
        <taxon>Viridiplantae</taxon>
        <taxon>Streptophyta</taxon>
        <taxon>Embryophyta</taxon>
        <taxon>Tracheophyta</taxon>
        <taxon>Spermatophyta</taxon>
        <taxon>Magnoliopsida</taxon>
        <taxon>eudicotyledons</taxon>
        <taxon>Gunneridae</taxon>
        <taxon>Pentapetalae</taxon>
        <taxon>rosids</taxon>
        <taxon>malvids</taxon>
        <taxon>Brassicales</taxon>
        <taxon>Brassicaceae</taxon>
        <taxon>Brassiceae</taxon>
        <taxon>Brassica</taxon>
    </lineage>
</organism>
<feature type="domain" description="Phosphatidylinositol N-acetylglucosaminyltransferase subunit H conserved" evidence="4">
    <location>
        <begin position="127"/>
        <end position="190"/>
    </location>
</feature>
<dbReference type="PANTHER" id="PTHR15231:SF1">
    <property type="entry name" value="PHOSPHATIDYLINOSITOL N-ACETYLGLUCOSAMINYLTRANSFERASE SUBUNIT H"/>
    <property type="match status" value="1"/>
</dbReference>
<proteinExistence type="inferred from homology"/>
<feature type="transmembrane region" description="Helical" evidence="3">
    <location>
        <begin position="52"/>
        <end position="77"/>
    </location>
</feature>
<comment type="similarity">
    <text evidence="2">Belongs to the PIGH family.</text>
</comment>
<dbReference type="Pfam" id="PF10181">
    <property type="entry name" value="PIG-H"/>
    <property type="match status" value="1"/>
</dbReference>
<keyword evidence="6" id="KW-1185">Reference proteome</keyword>
<dbReference type="Proteomes" id="UP000824890">
    <property type="component" value="Unassembled WGS sequence"/>
</dbReference>
<comment type="pathway">
    <text evidence="1">Glycolipid biosynthesis; glycosylphosphatidylinositol-anchor biosynthesis.</text>
</comment>
<keyword evidence="3" id="KW-1133">Transmembrane helix</keyword>
<evidence type="ECO:0000256" key="3">
    <source>
        <dbReference type="SAM" id="Phobius"/>
    </source>
</evidence>
<gene>
    <name evidence="5" type="ORF">HID58_000278</name>
</gene>
<reference evidence="5 6" key="1">
    <citation type="submission" date="2021-05" db="EMBL/GenBank/DDBJ databases">
        <title>Genome Assembly of Synthetic Allotetraploid Brassica napus Reveals Homoeologous Exchanges between Subgenomes.</title>
        <authorList>
            <person name="Davis J.T."/>
        </authorList>
    </citation>
    <scope>NUCLEOTIDE SEQUENCE [LARGE SCALE GENOMIC DNA]</scope>
    <source>
        <strain evidence="6">cv. Da-Ae</strain>
        <tissue evidence="5">Seedling</tissue>
    </source>
</reference>
<accession>A0ABQ8EJ46</accession>
<comment type="caution">
    <text evidence="5">The sequence shown here is derived from an EMBL/GenBank/DDBJ whole genome shotgun (WGS) entry which is preliminary data.</text>
</comment>
<evidence type="ECO:0000256" key="1">
    <source>
        <dbReference type="ARBA" id="ARBA00004687"/>
    </source>
</evidence>
<dbReference type="InterPro" id="IPR019328">
    <property type="entry name" value="PIGH-H_dom"/>
</dbReference>
<keyword evidence="3" id="KW-0472">Membrane</keyword>